<dbReference type="AlphaFoldDB" id="A0AAW1XRM5"/>
<evidence type="ECO:0000313" key="3">
    <source>
        <dbReference type="Proteomes" id="UP001457282"/>
    </source>
</evidence>
<accession>A0AAW1XRM5</accession>
<dbReference type="InterPro" id="IPR050232">
    <property type="entry name" value="FBL13/AtMIF1-like"/>
</dbReference>
<name>A0AAW1XRM5_RUBAR</name>
<sequence length="357" mass="41561">MSFLSKQWEGVWSLSPVLVFDESRKIDDDDVALYELVNQHRNFINILQRYLEFREKDKTTQVLDKFRLRMTRYLDRDSGIVNKWLSFACERSVKEVDLSLEIAWNKQLEFYYCLSPISLLNANSALSVLIWECPSIEFLSLNTCSFEDSAFRVSSSNLKSLEITHCDARYIRVDKAVNLEYFTFSSEFWVQNMTLNASFNLKYISIHARGLRNLSLQGCHHSAKANIHTPGLLLFDFHGFLKSKLSLEAPYLRTAIIALSDIYDGESHYFSELRDFLKAFDGIDQINLHVCDFKGLIFPENFRETFSSPLTSLKYFGVYMSNSPTKAKDYSEIKASMTWMAPSATRFWYPWPRLPLI</sequence>
<evidence type="ECO:0000313" key="2">
    <source>
        <dbReference type="EMBL" id="KAK9939021.1"/>
    </source>
</evidence>
<dbReference type="Proteomes" id="UP001457282">
    <property type="component" value="Unassembled WGS sequence"/>
</dbReference>
<feature type="domain" description="At1g61320/AtMIF1 LRR" evidence="1">
    <location>
        <begin position="64"/>
        <end position="249"/>
    </location>
</feature>
<dbReference type="InterPro" id="IPR032675">
    <property type="entry name" value="LRR_dom_sf"/>
</dbReference>
<protein>
    <recommendedName>
        <fullName evidence="1">At1g61320/AtMIF1 LRR domain-containing protein</fullName>
    </recommendedName>
</protein>
<reference evidence="2 3" key="1">
    <citation type="journal article" date="2023" name="G3 (Bethesda)">
        <title>A chromosome-length genome assembly and annotation of blackberry (Rubus argutus, cv. 'Hillquist').</title>
        <authorList>
            <person name="Bruna T."/>
            <person name="Aryal R."/>
            <person name="Dudchenko O."/>
            <person name="Sargent D.J."/>
            <person name="Mead D."/>
            <person name="Buti M."/>
            <person name="Cavallini A."/>
            <person name="Hytonen T."/>
            <person name="Andres J."/>
            <person name="Pham M."/>
            <person name="Weisz D."/>
            <person name="Mascagni F."/>
            <person name="Usai G."/>
            <person name="Natali L."/>
            <person name="Bassil N."/>
            <person name="Fernandez G.E."/>
            <person name="Lomsadze A."/>
            <person name="Armour M."/>
            <person name="Olukolu B."/>
            <person name="Poorten T."/>
            <person name="Britton C."/>
            <person name="Davik J."/>
            <person name="Ashrafi H."/>
            <person name="Aiden E.L."/>
            <person name="Borodovsky M."/>
            <person name="Worthington M."/>
        </authorList>
    </citation>
    <scope>NUCLEOTIDE SEQUENCE [LARGE SCALE GENOMIC DNA]</scope>
    <source>
        <strain evidence="2">PI 553951</strain>
    </source>
</reference>
<comment type="caution">
    <text evidence="2">The sequence shown here is derived from an EMBL/GenBank/DDBJ whole genome shotgun (WGS) entry which is preliminary data.</text>
</comment>
<evidence type="ECO:0000259" key="1">
    <source>
        <dbReference type="Pfam" id="PF23622"/>
    </source>
</evidence>
<dbReference type="SUPFAM" id="SSF52047">
    <property type="entry name" value="RNI-like"/>
    <property type="match status" value="1"/>
</dbReference>
<dbReference type="Pfam" id="PF23622">
    <property type="entry name" value="LRR_At1g61320_AtMIF1"/>
    <property type="match status" value="1"/>
</dbReference>
<gene>
    <name evidence="2" type="ORF">M0R45_015730</name>
</gene>
<dbReference type="PANTHER" id="PTHR31900:SF30">
    <property type="entry name" value="SUPERFAMILY PROTEIN, PUTATIVE-RELATED"/>
    <property type="match status" value="1"/>
</dbReference>
<dbReference type="Gene3D" id="3.80.10.10">
    <property type="entry name" value="Ribonuclease Inhibitor"/>
    <property type="match status" value="1"/>
</dbReference>
<dbReference type="EMBL" id="JBEDUW010000003">
    <property type="protein sequence ID" value="KAK9939021.1"/>
    <property type="molecule type" value="Genomic_DNA"/>
</dbReference>
<organism evidence="2 3">
    <name type="scientific">Rubus argutus</name>
    <name type="common">Southern blackberry</name>
    <dbReference type="NCBI Taxonomy" id="59490"/>
    <lineage>
        <taxon>Eukaryota</taxon>
        <taxon>Viridiplantae</taxon>
        <taxon>Streptophyta</taxon>
        <taxon>Embryophyta</taxon>
        <taxon>Tracheophyta</taxon>
        <taxon>Spermatophyta</taxon>
        <taxon>Magnoliopsida</taxon>
        <taxon>eudicotyledons</taxon>
        <taxon>Gunneridae</taxon>
        <taxon>Pentapetalae</taxon>
        <taxon>rosids</taxon>
        <taxon>fabids</taxon>
        <taxon>Rosales</taxon>
        <taxon>Rosaceae</taxon>
        <taxon>Rosoideae</taxon>
        <taxon>Rosoideae incertae sedis</taxon>
        <taxon>Rubus</taxon>
    </lineage>
</organism>
<proteinExistence type="predicted"/>
<keyword evidence="3" id="KW-1185">Reference proteome</keyword>
<dbReference type="InterPro" id="IPR055357">
    <property type="entry name" value="LRR_At1g61320_AtMIF1"/>
</dbReference>
<dbReference type="PANTHER" id="PTHR31900">
    <property type="entry name" value="F-BOX/RNI SUPERFAMILY PROTEIN-RELATED"/>
    <property type="match status" value="1"/>
</dbReference>